<protein>
    <submittedName>
        <fullName evidence="6">Transcriptional regulator SlyA</fullName>
    </submittedName>
</protein>
<dbReference type="InterPro" id="IPR000835">
    <property type="entry name" value="HTH_MarR-typ"/>
</dbReference>
<gene>
    <name evidence="6" type="primary">slyA_3</name>
    <name evidence="5" type="synonym">slyA_1</name>
    <name evidence="5" type="ORF">PS652_01824</name>
    <name evidence="6" type="ORF">PS652_02401</name>
</gene>
<dbReference type="InterPro" id="IPR036390">
    <property type="entry name" value="WH_DNA-bd_sf"/>
</dbReference>
<evidence type="ECO:0000256" key="3">
    <source>
        <dbReference type="ARBA" id="ARBA00023163"/>
    </source>
</evidence>
<dbReference type="PROSITE" id="PS50995">
    <property type="entry name" value="HTH_MARR_2"/>
    <property type="match status" value="1"/>
</dbReference>
<reference evidence="5 7" key="2">
    <citation type="submission" date="2024-03" db="EMBL/GenBank/DDBJ databases">
        <authorList>
            <person name="Alaster D. Moffat"/>
            <person name="Govind Chandra"/>
            <person name="Andrew W. Truman"/>
        </authorList>
    </citation>
    <scope>NUCLEOTIDE SEQUENCE [LARGE SCALE GENOMIC DNA]</scope>
    <source>
        <strain evidence="5">PS652</strain>
    </source>
</reference>
<dbReference type="EMBL" id="CABVHG010000012">
    <property type="protein sequence ID" value="VVM83307.1"/>
    <property type="molecule type" value="Genomic_DNA"/>
</dbReference>
<evidence type="ECO:0000256" key="1">
    <source>
        <dbReference type="ARBA" id="ARBA00023015"/>
    </source>
</evidence>
<keyword evidence="1" id="KW-0805">Transcription regulation</keyword>
<reference evidence="6" key="1">
    <citation type="submission" date="2019-09" db="EMBL/GenBank/DDBJ databases">
        <authorList>
            <person name="Chandra G."/>
            <person name="Truman W A."/>
        </authorList>
    </citation>
    <scope>NUCLEOTIDE SEQUENCE [LARGE SCALE GENOMIC DNA]</scope>
    <source>
        <strain evidence="6">PS652</strain>
    </source>
</reference>
<dbReference type="PANTHER" id="PTHR42756:SF1">
    <property type="entry name" value="TRANSCRIPTIONAL REPRESSOR OF EMRAB OPERON"/>
    <property type="match status" value="1"/>
</dbReference>
<dbReference type="Proteomes" id="UP000326595">
    <property type="component" value="Chromosome"/>
</dbReference>
<keyword evidence="2" id="KW-0238">DNA-binding</keyword>
<dbReference type="Pfam" id="PF01047">
    <property type="entry name" value="MarR"/>
    <property type="match status" value="1"/>
</dbReference>
<dbReference type="GO" id="GO:0003677">
    <property type="term" value="F:DNA binding"/>
    <property type="evidence" value="ECO:0007669"/>
    <property type="project" value="UniProtKB-KW"/>
</dbReference>
<keyword evidence="3" id="KW-0804">Transcription</keyword>
<evidence type="ECO:0000256" key="2">
    <source>
        <dbReference type="ARBA" id="ARBA00023125"/>
    </source>
</evidence>
<dbReference type="InterPro" id="IPR036388">
    <property type="entry name" value="WH-like_DNA-bd_sf"/>
</dbReference>
<dbReference type="RefSeq" id="WP_038994961.1">
    <property type="nucleotide sequence ID" value="NZ_OZ024668.1"/>
</dbReference>
<accession>A0A5E6SSW2</accession>
<sequence>MNQTQLDAIQVELQEAIQRSALLGRPGFLIRRLHQIHCGLFLDETREYNITPVQYSLMTALGTHGEMDQNTLAQEIGLERTSVAEVIPRLEARELLQRRQSTRDRRVKLVKLSRKGLYLLKKMDVSVQRAHERTIEGIPPEHREQFLLHLIKLVEANNDLGSAPFRLDREPQ</sequence>
<dbReference type="PRINTS" id="PR00598">
    <property type="entry name" value="HTHMARR"/>
</dbReference>
<evidence type="ECO:0000259" key="4">
    <source>
        <dbReference type="PROSITE" id="PS50995"/>
    </source>
</evidence>
<feature type="domain" description="HTH marR-type" evidence="4">
    <location>
        <begin position="10"/>
        <end position="156"/>
    </location>
</feature>
<dbReference type="Gene3D" id="1.10.10.10">
    <property type="entry name" value="Winged helix-like DNA-binding domain superfamily/Winged helix DNA-binding domain"/>
    <property type="match status" value="1"/>
</dbReference>
<dbReference type="PROSITE" id="PS01117">
    <property type="entry name" value="HTH_MARR_1"/>
    <property type="match status" value="1"/>
</dbReference>
<dbReference type="EMBL" id="OZ024668">
    <property type="protein sequence ID" value="CAK9888995.1"/>
    <property type="molecule type" value="Genomic_DNA"/>
</dbReference>
<dbReference type="SUPFAM" id="SSF46785">
    <property type="entry name" value="Winged helix' DNA-binding domain"/>
    <property type="match status" value="1"/>
</dbReference>
<evidence type="ECO:0000313" key="7">
    <source>
        <dbReference type="Proteomes" id="UP000326595"/>
    </source>
</evidence>
<dbReference type="GO" id="GO:0003700">
    <property type="term" value="F:DNA-binding transcription factor activity"/>
    <property type="evidence" value="ECO:0007669"/>
    <property type="project" value="InterPro"/>
</dbReference>
<proteinExistence type="predicted"/>
<organism evidence="6">
    <name type="scientific">Pseudomonas fluorescens</name>
    <dbReference type="NCBI Taxonomy" id="294"/>
    <lineage>
        <taxon>Bacteria</taxon>
        <taxon>Pseudomonadati</taxon>
        <taxon>Pseudomonadota</taxon>
        <taxon>Gammaproteobacteria</taxon>
        <taxon>Pseudomonadales</taxon>
        <taxon>Pseudomonadaceae</taxon>
        <taxon>Pseudomonas</taxon>
    </lineage>
</organism>
<dbReference type="PANTHER" id="PTHR42756">
    <property type="entry name" value="TRANSCRIPTIONAL REGULATOR, MARR"/>
    <property type="match status" value="1"/>
</dbReference>
<dbReference type="SMART" id="SM00347">
    <property type="entry name" value="HTH_MARR"/>
    <property type="match status" value="1"/>
</dbReference>
<evidence type="ECO:0000313" key="6">
    <source>
        <dbReference type="EMBL" id="VVM83307.1"/>
    </source>
</evidence>
<evidence type="ECO:0000313" key="5">
    <source>
        <dbReference type="EMBL" id="CAK9888995.1"/>
    </source>
</evidence>
<dbReference type="InterPro" id="IPR023187">
    <property type="entry name" value="Tscrpt_reg_MarR-type_CS"/>
</dbReference>
<name>A0A5E6SSW2_PSEFL</name>
<dbReference type="AlphaFoldDB" id="A0A5E6SSW2"/>